<comment type="caution">
    <text evidence="3">The sequence shown here is derived from an EMBL/GenBank/DDBJ whole genome shotgun (WGS) entry which is preliminary data.</text>
</comment>
<organism evidence="3 4">
    <name type="scientific">Tilletia horrida</name>
    <dbReference type="NCBI Taxonomy" id="155126"/>
    <lineage>
        <taxon>Eukaryota</taxon>
        <taxon>Fungi</taxon>
        <taxon>Dikarya</taxon>
        <taxon>Basidiomycota</taxon>
        <taxon>Ustilaginomycotina</taxon>
        <taxon>Exobasidiomycetes</taxon>
        <taxon>Tilletiales</taxon>
        <taxon>Tilletiaceae</taxon>
        <taxon>Tilletia</taxon>
    </lineage>
</organism>
<feature type="compositionally biased region" description="Gly residues" evidence="1">
    <location>
        <begin position="854"/>
        <end position="863"/>
    </location>
</feature>
<evidence type="ECO:0000313" key="3">
    <source>
        <dbReference type="EMBL" id="KAK0521654.1"/>
    </source>
</evidence>
<feature type="compositionally biased region" description="Acidic residues" evidence="1">
    <location>
        <begin position="866"/>
        <end position="876"/>
    </location>
</feature>
<dbReference type="PANTHER" id="PTHR46590:SF1">
    <property type="entry name" value="PHOSPHATIDYLINOSITOL TRANSFER PROTEIN CSR1"/>
    <property type="match status" value="1"/>
</dbReference>
<evidence type="ECO:0000256" key="1">
    <source>
        <dbReference type="SAM" id="MobiDB-lite"/>
    </source>
</evidence>
<dbReference type="SMART" id="SM01100">
    <property type="entry name" value="CRAL_TRIO_N"/>
    <property type="match status" value="1"/>
</dbReference>
<feature type="compositionally biased region" description="Acidic residues" evidence="1">
    <location>
        <begin position="972"/>
        <end position="997"/>
    </location>
</feature>
<dbReference type="PANTHER" id="PTHR46590">
    <property type="entry name" value="PHOSPHATIDYLINOSITOL TRANSFER PROTEIN CSR1-RELATED"/>
    <property type="match status" value="1"/>
</dbReference>
<dbReference type="Proteomes" id="UP001176521">
    <property type="component" value="Unassembled WGS sequence"/>
</dbReference>
<feature type="compositionally biased region" description="Polar residues" evidence="1">
    <location>
        <begin position="739"/>
        <end position="748"/>
    </location>
</feature>
<feature type="domain" description="CRAL-TRIO" evidence="2">
    <location>
        <begin position="276"/>
        <end position="430"/>
    </location>
</feature>
<dbReference type="Pfam" id="PF00650">
    <property type="entry name" value="CRAL_TRIO"/>
    <property type="match status" value="1"/>
</dbReference>
<dbReference type="AlphaFoldDB" id="A0AAN6G4Z7"/>
<dbReference type="Gene3D" id="3.40.525.10">
    <property type="entry name" value="CRAL-TRIO lipid binding domain"/>
    <property type="match status" value="1"/>
</dbReference>
<feature type="compositionally biased region" description="Low complexity" evidence="1">
    <location>
        <begin position="785"/>
        <end position="798"/>
    </location>
</feature>
<feature type="compositionally biased region" description="Low complexity" evidence="1">
    <location>
        <begin position="933"/>
        <end position="957"/>
    </location>
</feature>
<name>A0AAN6G4Z7_9BASI</name>
<dbReference type="InterPro" id="IPR011074">
    <property type="entry name" value="CRAL/TRIO_N_dom"/>
</dbReference>
<dbReference type="SUPFAM" id="SSF46938">
    <property type="entry name" value="CRAL/TRIO N-terminal domain"/>
    <property type="match status" value="1"/>
</dbReference>
<dbReference type="EMBL" id="JAPDMQ010000651">
    <property type="protein sequence ID" value="KAK0521654.1"/>
    <property type="molecule type" value="Genomic_DNA"/>
</dbReference>
<dbReference type="InterPro" id="IPR036865">
    <property type="entry name" value="CRAL-TRIO_dom_sf"/>
</dbReference>
<dbReference type="Pfam" id="PF03765">
    <property type="entry name" value="CRAL_TRIO_N"/>
    <property type="match status" value="1"/>
</dbReference>
<evidence type="ECO:0000313" key="4">
    <source>
        <dbReference type="Proteomes" id="UP001176521"/>
    </source>
</evidence>
<dbReference type="SMART" id="SM00516">
    <property type="entry name" value="SEC14"/>
    <property type="match status" value="1"/>
</dbReference>
<feature type="compositionally biased region" description="Basic and acidic residues" evidence="1">
    <location>
        <begin position="877"/>
        <end position="888"/>
    </location>
</feature>
<protein>
    <recommendedName>
        <fullName evidence="2">CRAL-TRIO domain-containing protein</fullName>
    </recommendedName>
</protein>
<reference evidence="3" key="1">
    <citation type="journal article" date="2023" name="PhytoFront">
        <title>Draft Genome Resources of Seven Strains of Tilletia horrida, Causal Agent of Kernel Smut of Rice.</title>
        <authorList>
            <person name="Khanal S."/>
            <person name="Antony Babu S."/>
            <person name="Zhou X.G."/>
        </authorList>
    </citation>
    <scope>NUCLEOTIDE SEQUENCE</scope>
    <source>
        <strain evidence="3">TX3</strain>
    </source>
</reference>
<dbReference type="InterPro" id="IPR001251">
    <property type="entry name" value="CRAL-TRIO_dom"/>
</dbReference>
<sequence>MESGHRGNLSVAQNRALLLLWKRFIDACEGGPNGYRPQPTASHPRASSHTQHHANAAAAAAAASATAKNNSHDYFANANGTTARLSHSYANGHHYNKSHLEQSADATFGYSASAAAAGDGTGTGNGNGNGNGAAATHGRRKDGHAQHDEHYFYPNGVDGSSTYGAAAAGPPAADPNLEKYHAISSSGSHIAKDDRVKDQMRGAVEAKEMNLFLQRYGGARLRTVFWEIVKGEHPDTFMLRCLRARKWNVDRALAVIGNIAAFRVENDVFQLVKRGEVDIVKTVGGAKVYRNGIAYCWGASKQGFPVCYIEVARHFASNQTQDELKRAIILFQEWLGMLMPPPVSRKIVCFNMTDFGLRNMDWWCVFFLVKTMEMYWPETLERVYVHRAPWFFKPIWTILRPLLDPVVRDKVRFSTTAEELSEYIPPEHLPRSTINGEMEWEYKYPEPEMNENDFITENEERGEELRAEYFALASEFEKSTRALIRTYLQAPPRNIRTFKVHAFGSNPNLSIEEDEPEGADELRAQRDVDATRLRVAWLEWMPYTVAKSKYTRWNVWRPDGTILWTYPQADGSIDYQVFGEGTSLPVLKQSLALIDEAQRMASAALAEERAASMPLSPGSRSARRGRKRDRKPVEKLPGAELHFGDGLPGEGDEDEEHGGGERGAGGGRTSYSYVRPSMDVFGGRLPPPGESSSTEIIAEETEQLRSPALLQAGEINGVAGVGDVPNGRTSHHHQRSESDANGNANGELSSDLDDDVFGPSSFSTQEHHIGGAGGILMNNKGGSNGSASAGASRLRSSSSLATFGVTHRTRMAAGARGGMDAEAYAFGGEAASARAALGAEKAGMGWPSTPSREGGPGRFGGGENQNENEDEDEEEEERRLEGTKRAGAEDEGQGGGDAVVQQPQPSVTIAEPPARPPRKRAGSRPEHEPNPSQQQQQQQQQQQRSSHSASASEETAAGMHEGGVNGQHSADADADAAEAGDDVYEDADADADADGEDGLASSDTAVADLASSAAVPLPRKSVDPGTISFIPGLAGEDPIGQVVYDEDGIPH</sequence>
<gene>
    <name evidence="3" type="ORF">OC842_006708</name>
</gene>
<proteinExistence type="predicted"/>
<dbReference type="InterPro" id="IPR036273">
    <property type="entry name" value="CRAL/TRIO_N_dom_sf"/>
</dbReference>
<feature type="compositionally biased region" description="Basic residues" evidence="1">
    <location>
        <begin position="621"/>
        <end position="630"/>
    </location>
</feature>
<accession>A0AAN6G4Z7</accession>
<dbReference type="PROSITE" id="PS50191">
    <property type="entry name" value="CRAL_TRIO"/>
    <property type="match status" value="1"/>
</dbReference>
<feature type="region of interest" description="Disordered" evidence="1">
    <location>
        <begin position="1031"/>
        <end position="1051"/>
    </location>
</feature>
<dbReference type="InterPro" id="IPR052432">
    <property type="entry name" value="PITP/CRAL-TRIO"/>
</dbReference>
<evidence type="ECO:0000259" key="2">
    <source>
        <dbReference type="PROSITE" id="PS50191"/>
    </source>
</evidence>
<feature type="region of interest" description="Disordered" evidence="1">
    <location>
        <begin position="605"/>
        <end position="693"/>
    </location>
</feature>
<feature type="region of interest" description="Disordered" evidence="1">
    <location>
        <begin position="121"/>
        <end position="154"/>
    </location>
</feature>
<keyword evidence="4" id="KW-1185">Reference proteome</keyword>
<feature type="compositionally biased region" description="Gly residues" evidence="1">
    <location>
        <begin position="121"/>
        <end position="131"/>
    </location>
</feature>
<dbReference type="CDD" id="cd00170">
    <property type="entry name" value="SEC14"/>
    <property type="match status" value="1"/>
</dbReference>
<feature type="region of interest" description="Disordered" evidence="1">
    <location>
        <begin position="841"/>
        <end position="1004"/>
    </location>
</feature>
<dbReference type="SUPFAM" id="SSF52087">
    <property type="entry name" value="CRAL/TRIO domain"/>
    <property type="match status" value="1"/>
</dbReference>
<feature type="region of interest" description="Disordered" evidence="1">
    <location>
        <begin position="718"/>
        <end position="798"/>
    </location>
</feature>